<organism evidence="1 2">
    <name type="scientific">Paenibacillus cisolokensis</name>
    <dbReference type="NCBI Taxonomy" id="1658519"/>
    <lineage>
        <taxon>Bacteria</taxon>
        <taxon>Bacillati</taxon>
        <taxon>Bacillota</taxon>
        <taxon>Bacilli</taxon>
        <taxon>Bacillales</taxon>
        <taxon>Paenibacillaceae</taxon>
        <taxon>Paenibacillus</taxon>
    </lineage>
</organism>
<keyword evidence="2" id="KW-1185">Reference proteome</keyword>
<evidence type="ECO:0000313" key="2">
    <source>
        <dbReference type="Proteomes" id="UP000680304"/>
    </source>
</evidence>
<protein>
    <submittedName>
        <fullName evidence="1">Uncharacterized protein</fullName>
    </submittedName>
</protein>
<sequence>MAKLENVKVAPDLTTIEYDGDTYYRLADGQEPQDGDLFYVVDDKLIGTKTGDVFAVFTDPDDGELTYINNDDEECFAVKYTPDKCRIFSAKGRPRRNHSRN</sequence>
<gene>
    <name evidence="1" type="ORF">PACILC2_22460</name>
</gene>
<accession>A0ABQ4N636</accession>
<dbReference type="EMBL" id="BOVJ01000068">
    <property type="protein sequence ID" value="GIQ63678.1"/>
    <property type="molecule type" value="Genomic_DNA"/>
</dbReference>
<evidence type="ECO:0000313" key="1">
    <source>
        <dbReference type="EMBL" id="GIQ63678.1"/>
    </source>
</evidence>
<proteinExistence type="predicted"/>
<comment type="caution">
    <text evidence="1">The sequence shown here is derived from an EMBL/GenBank/DDBJ whole genome shotgun (WGS) entry which is preliminary data.</text>
</comment>
<reference evidence="1 2" key="1">
    <citation type="submission" date="2021-04" db="EMBL/GenBank/DDBJ databases">
        <title>Draft genome sequence of Paenibacillus cisolokensis, LC2-13A.</title>
        <authorList>
            <person name="Uke A."/>
            <person name="Chhe C."/>
            <person name="Baramee S."/>
            <person name="Kosugi A."/>
        </authorList>
    </citation>
    <scope>NUCLEOTIDE SEQUENCE [LARGE SCALE GENOMIC DNA]</scope>
    <source>
        <strain evidence="1 2">LC2-13A</strain>
    </source>
</reference>
<name>A0ABQ4N636_9BACL</name>
<dbReference type="RefSeq" id="WP_213528762.1">
    <property type="nucleotide sequence ID" value="NZ_BOVJ01000068.1"/>
</dbReference>
<dbReference type="Proteomes" id="UP000680304">
    <property type="component" value="Unassembled WGS sequence"/>
</dbReference>